<feature type="domain" description="ACT" evidence="1">
    <location>
        <begin position="101"/>
        <end position="182"/>
    </location>
</feature>
<dbReference type="PANTHER" id="PTHR34875">
    <property type="entry name" value="UPF0237 PROTEIN MJ1558"/>
    <property type="match status" value="1"/>
</dbReference>
<evidence type="ECO:0000259" key="1">
    <source>
        <dbReference type="PROSITE" id="PS51671"/>
    </source>
</evidence>
<dbReference type="HOGENOM" id="CLU_095322_1_1_7"/>
<reference evidence="2 3" key="2">
    <citation type="journal article" date="2012" name="BMC Genomics">
        <title>Comparative genomic analysis of Geobacter sulfurreducens KN400, a strain with enhanced capacity for extracellular electron transfer and electricity production.</title>
        <authorList>
            <person name="Butler J.E."/>
            <person name="Young N.D."/>
            <person name="Aklujkar M."/>
            <person name="Lovley D.R."/>
        </authorList>
    </citation>
    <scope>NUCLEOTIDE SEQUENCE [LARGE SCALE GENOMIC DNA]</scope>
    <source>
        <strain evidence="3">ATCC 51573 / DSM 12127 / PCA</strain>
    </source>
</reference>
<accession>Q746R1</accession>
<dbReference type="PIRSF" id="PIRSF028103">
    <property type="entry name" value="GcvR"/>
    <property type="match status" value="1"/>
</dbReference>
<sequence>MTKDSVVHFALSVVGKDRPGIVAGTTGILYRLGCNIEDSSSTMLGGEFAMILIISHPKPFTKSRLLEEFRVLGEDMGLTVSARTMTPDEAEYRAPEGEICMLSVYGSDKPGIVYRVTKELAERSINITDLNTKLVGKKGEPVYVMMIEAALPEGISVDQVSAMLEEIRKELNVEISVRSITPVSL</sequence>
<dbReference type="GO" id="GO:0006355">
    <property type="term" value="P:regulation of DNA-templated transcription"/>
    <property type="evidence" value="ECO:0007669"/>
    <property type="project" value="InterPro"/>
</dbReference>
<dbReference type="InterPro" id="IPR050990">
    <property type="entry name" value="UPF0237/GcvR_regulator"/>
</dbReference>
<protein>
    <submittedName>
        <fullName evidence="2">Amino acid-binding ACT domain regulatory protein</fullName>
    </submittedName>
</protein>
<dbReference type="Proteomes" id="UP000000577">
    <property type="component" value="Chromosome"/>
</dbReference>
<dbReference type="InterPro" id="IPR016867">
    <property type="entry name" value="GcvR"/>
</dbReference>
<dbReference type="GO" id="GO:0005829">
    <property type="term" value="C:cytosol"/>
    <property type="evidence" value="ECO:0000318"/>
    <property type="project" value="GO_Central"/>
</dbReference>
<dbReference type="RefSeq" id="WP_010944067.1">
    <property type="nucleotide sequence ID" value="NC_002939.5"/>
</dbReference>
<dbReference type="EMBL" id="AE017180">
    <property type="protein sequence ID" value="AAR36847.1"/>
    <property type="molecule type" value="Genomic_DNA"/>
</dbReference>
<proteinExistence type="predicted"/>
<keyword evidence="3" id="KW-1185">Reference proteome</keyword>
<dbReference type="InterPro" id="IPR002912">
    <property type="entry name" value="ACT_dom"/>
</dbReference>
<reference evidence="2 3" key="1">
    <citation type="journal article" date="2003" name="Science">
        <title>Genome of Geobacter sulfurreducens: metal reduction in subsurface environments.</title>
        <authorList>
            <person name="Methe B.A."/>
            <person name="Nelson K.E."/>
            <person name="Eisen J.A."/>
            <person name="Paulsen I.T."/>
            <person name="Nelson W."/>
            <person name="Heidelberg J.F."/>
            <person name="Wu D."/>
            <person name="Wu M."/>
            <person name="Ward N."/>
            <person name="Beanan M.J."/>
            <person name="Dodson R.J."/>
            <person name="Madupu R."/>
            <person name="Brinkac L.M."/>
            <person name="Daugherty S.C."/>
            <person name="DeBoy R.T."/>
            <person name="Durkin A.S."/>
            <person name="Gwinn M."/>
            <person name="Kolonay J.F."/>
            <person name="Sullivan S.A."/>
            <person name="Haft D.H."/>
            <person name="Selengut J."/>
            <person name="Davidsen T.M."/>
            <person name="Zafar N."/>
            <person name="White O."/>
            <person name="Tran B."/>
            <person name="Romero C."/>
            <person name="Forberger H.A."/>
            <person name="Weidman J."/>
            <person name="Khouri H."/>
            <person name="Feldblyum T.V."/>
            <person name="Utterback T.R."/>
            <person name="Van Aken S.E."/>
            <person name="Lovley D.R."/>
            <person name="Fraser C.M."/>
        </authorList>
    </citation>
    <scope>NUCLEOTIDE SEQUENCE [LARGE SCALE GENOMIC DNA]</scope>
    <source>
        <strain evidence="3">ATCC 51573 / DSM 12127 / PCA</strain>
    </source>
</reference>
<dbReference type="PROSITE" id="PS51671">
    <property type="entry name" value="ACT"/>
    <property type="match status" value="2"/>
</dbReference>
<gene>
    <name evidence="2" type="ordered locus">GSU3457</name>
</gene>
<dbReference type="Gene3D" id="3.30.70.260">
    <property type="match status" value="2"/>
</dbReference>
<dbReference type="InterPro" id="IPR045865">
    <property type="entry name" value="ACT-like_dom_sf"/>
</dbReference>
<dbReference type="PANTHER" id="PTHR34875:SF6">
    <property type="entry name" value="UPF0237 PROTEIN MJ1558"/>
    <property type="match status" value="1"/>
</dbReference>
<evidence type="ECO:0000313" key="2">
    <source>
        <dbReference type="EMBL" id="AAR36847.1"/>
    </source>
</evidence>
<dbReference type="OrthoDB" id="12860at2"/>
<dbReference type="FunCoup" id="Q746R1">
    <property type="interactions" value="9"/>
</dbReference>
<dbReference type="SUPFAM" id="SSF55021">
    <property type="entry name" value="ACT-like"/>
    <property type="match status" value="2"/>
</dbReference>
<dbReference type="KEGG" id="gsu:GSU3457"/>
<dbReference type="Pfam" id="PF13740">
    <property type="entry name" value="ACT_6"/>
    <property type="match status" value="2"/>
</dbReference>
<dbReference type="CDD" id="cd04869">
    <property type="entry name" value="ACT_GcvR_2"/>
    <property type="match status" value="1"/>
</dbReference>
<evidence type="ECO:0000313" key="3">
    <source>
        <dbReference type="Proteomes" id="UP000000577"/>
    </source>
</evidence>
<dbReference type="InParanoid" id="Q746R1"/>
<dbReference type="eggNOG" id="COG2716">
    <property type="taxonomic scope" value="Bacteria"/>
</dbReference>
<dbReference type="AlphaFoldDB" id="Q746R1"/>
<name>Q746R1_GEOSL</name>
<dbReference type="SMR" id="Q746R1"/>
<dbReference type="STRING" id="243231.GSU3457"/>
<feature type="domain" description="ACT" evidence="1">
    <location>
        <begin position="10"/>
        <end position="83"/>
    </location>
</feature>
<dbReference type="PATRIC" id="fig|243231.5.peg.3480"/>
<dbReference type="EnsemblBacteria" id="AAR36847">
    <property type="protein sequence ID" value="AAR36847"/>
    <property type="gene ID" value="GSU3457"/>
</dbReference>
<dbReference type="GO" id="GO:0006351">
    <property type="term" value="P:DNA-templated transcription"/>
    <property type="evidence" value="ECO:0000318"/>
    <property type="project" value="GO_Central"/>
</dbReference>
<organism evidence="2 3">
    <name type="scientific">Geobacter sulfurreducens (strain ATCC 51573 / DSM 12127 / PCA)</name>
    <dbReference type="NCBI Taxonomy" id="243231"/>
    <lineage>
        <taxon>Bacteria</taxon>
        <taxon>Pseudomonadati</taxon>
        <taxon>Thermodesulfobacteriota</taxon>
        <taxon>Desulfuromonadia</taxon>
        <taxon>Geobacterales</taxon>
        <taxon>Geobacteraceae</taxon>
        <taxon>Geobacter</taxon>
    </lineage>
</organism>